<comment type="caution">
    <text evidence="2">The sequence shown here is derived from an EMBL/GenBank/DDBJ whole genome shotgun (WGS) entry which is preliminary data.</text>
</comment>
<sequence>MITPIAILVGATVIGLASYFILRRK</sequence>
<evidence type="ECO:0000313" key="2">
    <source>
        <dbReference type="EMBL" id="MDR4328294.1"/>
    </source>
</evidence>
<proteinExistence type="predicted"/>
<dbReference type="AlphaFoldDB" id="A0AAJ1Z413"/>
<evidence type="ECO:0000313" key="3">
    <source>
        <dbReference type="Proteomes" id="UP001248134"/>
    </source>
</evidence>
<keyword evidence="1" id="KW-0472">Membrane</keyword>
<name>A0AAJ1Z413_9BACI</name>
<dbReference type="Proteomes" id="UP001248134">
    <property type="component" value="Unassembled WGS sequence"/>
</dbReference>
<keyword evidence="1" id="KW-1133">Transmembrane helix</keyword>
<accession>A0AAJ1Z413</accession>
<evidence type="ECO:0000256" key="1">
    <source>
        <dbReference type="SAM" id="Phobius"/>
    </source>
</evidence>
<keyword evidence="1" id="KW-0812">Transmembrane</keyword>
<protein>
    <submittedName>
        <fullName evidence="2">LPXTG cell wall anchor domain-containing protein</fullName>
    </submittedName>
</protein>
<organism evidence="2 3">
    <name type="scientific">Bacillus pseudomycoides</name>
    <dbReference type="NCBI Taxonomy" id="64104"/>
    <lineage>
        <taxon>Bacteria</taxon>
        <taxon>Bacillati</taxon>
        <taxon>Bacillota</taxon>
        <taxon>Bacilli</taxon>
        <taxon>Bacillales</taxon>
        <taxon>Bacillaceae</taxon>
        <taxon>Bacillus</taxon>
        <taxon>Bacillus cereus group</taxon>
    </lineage>
</organism>
<dbReference type="EMBL" id="VLYX01000029">
    <property type="protein sequence ID" value="MDR4328294.1"/>
    <property type="molecule type" value="Genomic_DNA"/>
</dbReference>
<gene>
    <name evidence="2" type="ORF">FOS08_20970</name>
</gene>
<feature type="transmembrane region" description="Helical" evidence="1">
    <location>
        <begin position="6"/>
        <end position="22"/>
    </location>
</feature>
<reference evidence="2" key="1">
    <citation type="submission" date="2019-07" db="EMBL/GenBank/DDBJ databases">
        <title>Phylogenomic Reclassification of ATCC Bacillus Strains and Various Taxa within the Genus Bacillus.</title>
        <authorList>
            <person name="Riojas M.A."/>
            <person name="Frank A.M."/>
            <person name="Fenn S.L."/>
            <person name="King S.P."/>
            <person name="Brower S.M."/>
            <person name="Hazbon M.H."/>
        </authorList>
    </citation>
    <scope>NUCLEOTIDE SEQUENCE</scope>
    <source>
        <strain evidence="2">NR-12239</strain>
    </source>
</reference>
<dbReference type="NCBIfam" id="TIGR01167">
    <property type="entry name" value="LPXTG_anchor"/>
    <property type="match status" value="1"/>
</dbReference>